<dbReference type="EMBL" id="JAGTAR010000033">
    <property type="protein sequence ID" value="MBR8537491.1"/>
    <property type="molecule type" value="Genomic_DNA"/>
</dbReference>
<dbReference type="Proteomes" id="UP000679220">
    <property type="component" value="Unassembled WGS sequence"/>
</dbReference>
<evidence type="ECO:0000313" key="2">
    <source>
        <dbReference type="EMBL" id="MBR8537491.1"/>
    </source>
</evidence>
<dbReference type="PANTHER" id="PTHR22916">
    <property type="entry name" value="GLYCOSYLTRANSFERASE"/>
    <property type="match status" value="1"/>
</dbReference>
<protein>
    <submittedName>
        <fullName evidence="2">Glycosyltransferase</fullName>
    </submittedName>
</protein>
<evidence type="ECO:0000259" key="1">
    <source>
        <dbReference type="Pfam" id="PF00535"/>
    </source>
</evidence>
<dbReference type="Gene3D" id="3.90.550.10">
    <property type="entry name" value="Spore Coat Polysaccharide Biosynthesis Protein SpsA, Chain A"/>
    <property type="match status" value="1"/>
</dbReference>
<dbReference type="PANTHER" id="PTHR22916:SF65">
    <property type="entry name" value="SLR1065 PROTEIN"/>
    <property type="match status" value="1"/>
</dbReference>
<evidence type="ECO:0000313" key="3">
    <source>
        <dbReference type="Proteomes" id="UP000679220"/>
    </source>
</evidence>
<gene>
    <name evidence="2" type="ORF">KDU71_18120</name>
</gene>
<accession>A0A941F611</accession>
<keyword evidence="3" id="KW-1185">Reference proteome</keyword>
<comment type="caution">
    <text evidence="2">The sequence shown here is derived from an EMBL/GenBank/DDBJ whole genome shotgun (WGS) entry which is preliminary data.</text>
</comment>
<dbReference type="InterPro" id="IPR001173">
    <property type="entry name" value="Glyco_trans_2-like"/>
</dbReference>
<feature type="domain" description="Glycosyltransferase 2-like" evidence="1">
    <location>
        <begin position="7"/>
        <end position="154"/>
    </location>
</feature>
<proteinExistence type="predicted"/>
<sequence length="275" mass="32203">MEYPKVTIVTPSYNQAEFLEKTILSVINQDYPNLEYIVIDGGSTDNSVDIIKKYQDKIDYWVSEKDNGQSHAINKGFAKATGQIFNWLNSDDLLLPGAIRIAVDYLTQNPAIKMVYGDRIVIGTDGRLLRAVEKPRYLKKYSFLNARIPQETTFFTRDLYESVEGLNEDLHLVMDTDLWKKFKSKTDFIHIPFYLGAYREHITSKSVVSLGLNRDSDAARKELKYLRDKYGISYMNKRWLLKLLYYFNYLRLAREKSSKKRRKEVERILSLIYKS</sequence>
<reference evidence="2" key="2">
    <citation type="submission" date="2021-04" db="EMBL/GenBank/DDBJ databases">
        <authorList>
            <person name="Zhang T."/>
            <person name="Zhang Y."/>
            <person name="Lu D."/>
            <person name="Zuo D."/>
            <person name="Du Z."/>
        </authorList>
    </citation>
    <scope>NUCLEOTIDE SEQUENCE</scope>
    <source>
        <strain evidence="2">JR1</strain>
    </source>
</reference>
<dbReference type="GO" id="GO:0016758">
    <property type="term" value="F:hexosyltransferase activity"/>
    <property type="evidence" value="ECO:0007669"/>
    <property type="project" value="UniProtKB-ARBA"/>
</dbReference>
<dbReference type="SUPFAM" id="SSF53448">
    <property type="entry name" value="Nucleotide-diphospho-sugar transferases"/>
    <property type="match status" value="1"/>
</dbReference>
<reference evidence="2" key="1">
    <citation type="journal article" date="2018" name="Int. J. Syst. Evol. Microbiol.">
        <title>Carboxylicivirga sediminis sp. nov., isolated from coastal sediment.</title>
        <authorList>
            <person name="Wang F.Q."/>
            <person name="Ren L.H."/>
            <person name="Zou R.J."/>
            <person name="Sun Y.Z."/>
            <person name="Liu X.J."/>
            <person name="Jiang F."/>
            <person name="Liu L.J."/>
        </authorList>
    </citation>
    <scope>NUCLEOTIDE SEQUENCE</scope>
    <source>
        <strain evidence="2">JR1</strain>
    </source>
</reference>
<dbReference type="Pfam" id="PF00535">
    <property type="entry name" value="Glycos_transf_2"/>
    <property type="match status" value="1"/>
</dbReference>
<dbReference type="InterPro" id="IPR029044">
    <property type="entry name" value="Nucleotide-diphossugar_trans"/>
</dbReference>
<dbReference type="CDD" id="cd06433">
    <property type="entry name" value="GT_2_WfgS_like"/>
    <property type="match status" value="1"/>
</dbReference>
<dbReference type="RefSeq" id="WP_212192516.1">
    <property type="nucleotide sequence ID" value="NZ_JAGTAR010000033.1"/>
</dbReference>
<dbReference type="AlphaFoldDB" id="A0A941F611"/>
<organism evidence="2 3">
    <name type="scientific">Carboxylicivirga sediminis</name>
    <dbReference type="NCBI Taxonomy" id="2006564"/>
    <lineage>
        <taxon>Bacteria</taxon>
        <taxon>Pseudomonadati</taxon>
        <taxon>Bacteroidota</taxon>
        <taxon>Bacteroidia</taxon>
        <taxon>Marinilabiliales</taxon>
        <taxon>Marinilabiliaceae</taxon>
        <taxon>Carboxylicivirga</taxon>
    </lineage>
</organism>
<name>A0A941F611_9BACT</name>